<sequence length="112" mass="13230">MGAVLFQEHGVIGYYSKKINSTKRNYNIVEKEMFAIVKSLEFYRTLIQGFAIQIETDSRNCVFENKNVSKRTERWKLILNEFDLTIKNIGGEHNNVADKLSRCFYIKEEREK</sequence>
<dbReference type="GO" id="GO:0003964">
    <property type="term" value="F:RNA-directed DNA polymerase activity"/>
    <property type="evidence" value="ECO:0007669"/>
    <property type="project" value="UniProtKB-KW"/>
</dbReference>
<dbReference type="CDD" id="cd09274">
    <property type="entry name" value="RNase_HI_RT_Ty3"/>
    <property type="match status" value="1"/>
</dbReference>
<dbReference type="InterPro" id="IPR050951">
    <property type="entry name" value="Retrovirus_Pol_polyprotein"/>
</dbReference>
<evidence type="ECO:0000259" key="7">
    <source>
        <dbReference type="Pfam" id="PF17917"/>
    </source>
</evidence>
<reference evidence="8 9" key="1">
    <citation type="journal article" date="2020" name="Genome Biol. Evol.">
        <title>Comparative genomics of strictly vertically transmitted, feminizing microsporidia endosymbionts of amphipod crustaceans.</title>
        <authorList>
            <person name="Cormier A."/>
            <person name="Chebbi M.A."/>
            <person name="Giraud I."/>
            <person name="Wattier R."/>
            <person name="Teixeira M."/>
            <person name="Gilbert C."/>
            <person name="Rigaud T."/>
            <person name="Cordaux R."/>
        </authorList>
    </citation>
    <scope>NUCLEOTIDE SEQUENCE [LARGE SCALE GENOMIC DNA]</scope>
    <source>
        <strain evidence="8 9">Ou3-Ou53</strain>
    </source>
</reference>
<proteinExistence type="predicted"/>
<evidence type="ECO:0000256" key="1">
    <source>
        <dbReference type="ARBA" id="ARBA00022679"/>
    </source>
</evidence>
<dbReference type="InterPro" id="IPR041373">
    <property type="entry name" value="RT_RNaseH"/>
</dbReference>
<name>A0A9P6GX35_9MICR</name>
<keyword evidence="9" id="KW-1185">Reference proteome</keyword>
<keyword evidence="2" id="KW-0548">Nucleotidyltransferase</keyword>
<dbReference type="PANTHER" id="PTHR37984:SF5">
    <property type="entry name" value="PROTEIN NYNRIN-LIKE"/>
    <property type="match status" value="1"/>
</dbReference>
<dbReference type="Proteomes" id="UP000740883">
    <property type="component" value="Unassembled WGS sequence"/>
</dbReference>
<keyword evidence="4" id="KW-0255">Endonuclease</keyword>
<dbReference type="GO" id="GO:0004519">
    <property type="term" value="F:endonuclease activity"/>
    <property type="evidence" value="ECO:0007669"/>
    <property type="project" value="UniProtKB-KW"/>
</dbReference>
<dbReference type="OrthoDB" id="3268967at2759"/>
<organism evidence="8 9">
    <name type="scientific">Nosema granulosis</name>
    <dbReference type="NCBI Taxonomy" id="83296"/>
    <lineage>
        <taxon>Eukaryota</taxon>
        <taxon>Fungi</taxon>
        <taxon>Fungi incertae sedis</taxon>
        <taxon>Microsporidia</taxon>
        <taxon>Nosematidae</taxon>
        <taxon>Nosema</taxon>
    </lineage>
</organism>
<accession>A0A9P6GX35</accession>
<keyword evidence="5" id="KW-0378">Hydrolase</keyword>
<evidence type="ECO:0000256" key="4">
    <source>
        <dbReference type="ARBA" id="ARBA00022759"/>
    </source>
</evidence>
<dbReference type="AlphaFoldDB" id="A0A9P6GX35"/>
<dbReference type="PANTHER" id="PTHR37984">
    <property type="entry name" value="PROTEIN CBG26694"/>
    <property type="match status" value="1"/>
</dbReference>
<evidence type="ECO:0000313" key="8">
    <source>
        <dbReference type="EMBL" id="KAF9761714.1"/>
    </source>
</evidence>
<evidence type="ECO:0000313" key="9">
    <source>
        <dbReference type="Proteomes" id="UP000740883"/>
    </source>
</evidence>
<keyword evidence="1" id="KW-0808">Transferase</keyword>
<comment type="caution">
    <text evidence="8">The sequence shown here is derived from an EMBL/GenBank/DDBJ whole genome shotgun (WGS) entry which is preliminary data.</text>
</comment>
<keyword evidence="6" id="KW-0695">RNA-directed DNA polymerase</keyword>
<gene>
    <name evidence="8" type="primary">Tf2-9_0</name>
    <name evidence="8" type="ORF">NGRA_2438</name>
</gene>
<evidence type="ECO:0000256" key="3">
    <source>
        <dbReference type="ARBA" id="ARBA00022722"/>
    </source>
</evidence>
<dbReference type="Pfam" id="PF17917">
    <property type="entry name" value="RT_RNaseH"/>
    <property type="match status" value="1"/>
</dbReference>
<dbReference type="SUPFAM" id="SSF56672">
    <property type="entry name" value="DNA/RNA polymerases"/>
    <property type="match status" value="1"/>
</dbReference>
<dbReference type="EMBL" id="SBJO01000268">
    <property type="protein sequence ID" value="KAF9761714.1"/>
    <property type="molecule type" value="Genomic_DNA"/>
</dbReference>
<feature type="domain" description="Reverse transcriptase RNase H-like" evidence="7">
    <location>
        <begin position="1"/>
        <end position="82"/>
    </location>
</feature>
<dbReference type="GO" id="GO:0016787">
    <property type="term" value="F:hydrolase activity"/>
    <property type="evidence" value="ECO:0007669"/>
    <property type="project" value="UniProtKB-KW"/>
</dbReference>
<keyword evidence="3" id="KW-0540">Nuclease</keyword>
<protein>
    <submittedName>
        <fullName evidence="8">Transposon Tf2-9 polyprotein</fullName>
    </submittedName>
</protein>
<evidence type="ECO:0000256" key="2">
    <source>
        <dbReference type="ARBA" id="ARBA00022695"/>
    </source>
</evidence>
<dbReference type="InterPro" id="IPR043502">
    <property type="entry name" value="DNA/RNA_pol_sf"/>
</dbReference>
<evidence type="ECO:0000256" key="5">
    <source>
        <dbReference type="ARBA" id="ARBA00022801"/>
    </source>
</evidence>
<evidence type="ECO:0000256" key="6">
    <source>
        <dbReference type="ARBA" id="ARBA00022918"/>
    </source>
</evidence>